<dbReference type="PIRSF" id="PIRSF000883">
    <property type="entry name" value="Pesterase_MJ0912"/>
    <property type="match status" value="1"/>
</dbReference>
<dbReference type="GO" id="GO:0005737">
    <property type="term" value="C:cytoplasm"/>
    <property type="evidence" value="ECO:0007669"/>
    <property type="project" value="TreeGrafter"/>
</dbReference>
<evidence type="ECO:0000259" key="2">
    <source>
        <dbReference type="Pfam" id="PF12850"/>
    </source>
</evidence>
<dbReference type="RefSeq" id="WP_020895868.1">
    <property type="nucleotide sequence ID" value="NZ_ATMR01000007.1"/>
</dbReference>
<dbReference type="InterPro" id="IPR024654">
    <property type="entry name" value="Calcineurin-like_PHP_lpxH"/>
</dbReference>
<dbReference type="InterPro" id="IPR029052">
    <property type="entry name" value="Metallo-depent_PP-like"/>
</dbReference>
<comment type="caution">
    <text evidence="3">The sequence shown here is derived from an EMBL/GenBank/DDBJ whole genome shotgun (WGS) entry which is preliminary data.</text>
</comment>
<dbReference type="SUPFAM" id="SSF56300">
    <property type="entry name" value="Metallo-dependent phosphatases"/>
    <property type="match status" value="1"/>
</dbReference>
<feature type="domain" description="Calcineurin-like phosphoesterase" evidence="2">
    <location>
        <begin position="24"/>
        <end position="213"/>
    </location>
</feature>
<proteinExistence type="inferred from homology"/>
<reference evidence="3 4" key="1">
    <citation type="journal article" date="2013" name="Genome Announc.">
        <title>Draft Genome Sequence of Winogradskyella psychrotolerans RS-3T, Isolated from the Marine Transect of Kongsfjorden, Ny-Alesund, Svalbard, Arctic Ocean.</title>
        <authorList>
            <person name="Kumar Pinnaka A."/>
            <person name="Ara S."/>
            <person name="Singh A."/>
            <person name="Shivaji S."/>
        </authorList>
    </citation>
    <scope>NUCLEOTIDE SEQUENCE [LARGE SCALE GENOMIC DNA]</scope>
    <source>
        <strain evidence="3 4">RS-3</strain>
    </source>
</reference>
<dbReference type="STRING" id="641526.ADIWIN_0267"/>
<evidence type="ECO:0000256" key="1">
    <source>
        <dbReference type="ARBA" id="ARBA00008950"/>
    </source>
</evidence>
<dbReference type="OrthoDB" id="9813918at2"/>
<dbReference type="EMBL" id="ATMR01000007">
    <property type="protein sequence ID" value="EPR74903.1"/>
    <property type="molecule type" value="Genomic_DNA"/>
</dbReference>
<dbReference type="CDD" id="cd00838">
    <property type="entry name" value="MPP_superfamily"/>
    <property type="match status" value="1"/>
</dbReference>
<dbReference type="PANTHER" id="PTHR42850:SF2">
    <property type="entry name" value="BLL5683 PROTEIN"/>
    <property type="match status" value="1"/>
</dbReference>
<accession>S7XFY9</accession>
<dbReference type="eggNOG" id="COG0639">
    <property type="taxonomic scope" value="Bacteria"/>
</dbReference>
<dbReference type="GO" id="GO:0016791">
    <property type="term" value="F:phosphatase activity"/>
    <property type="evidence" value="ECO:0007669"/>
    <property type="project" value="TreeGrafter"/>
</dbReference>
<keyword evidence="4" id="KW-1185">Reference proteome</keyword>
<evidence type="ECO:0000313" key="3">
    <source>
        <dbReference type="EMBL" id="EPR74903.1"/>
    </source>
</evidence>
<protein>
    <recommendedName>
        <fullName evidence="2">Calcineurin-like phosphoesterase domain-containing protein</fullName>
    </recommendedName>
</protein>
<organism evidence="3 4">
    <name type="scientific">Winogradskyella psychrotolerans RS-3</name>
    <dbReference type="NCBI Taxonomy" id="641526"/>
    <lineage>
        <taxon>Bacteria</taxon>
        <taxon>Pseudomonadati</taxon>
        <taxon>Bacteroidota</taxon>
        <taxon>Flavobacteriia</taxon>
        <taxon>Flavobacteriales</taxon>
        <taxon>Flavobacteriaceae</taxon>
        <taxon>Winogradskyella</taxon>
    </lineage>
</organism>
<evidence type="ECO:0000313" key="4">
    <source>
        <dbReference type="Proteomes" id="UP000014962"/>
    </source>
</evidence>
<dbReference type="InterPro" id="IPR050126">
    <property type="entry name" value="Ap4A_hydrolase"/>
</dbReference>
<dbReference type="Pfam" id="PF12850">
    <property type="entry name" value="Metallophos_2"/>
    <property type="match status" value="1"/>
</dbReference>
<dbReference type="InterPro" id="IPR011152">
    <property type="entry name" value="Pesterase_MJ0912"/>
</dbReference>
<comment type="similarity">
    <text evidence="1">Belongs to the metallophosphoesterase superfamily. YfcE family.</text>
</comment>
<dbReference type="Proteomes" id="UP000014962">
    <property type="component" value="Unassembled WGS sequence"/>
</dbReference>
<dbReference type="Gene3D" id="3.60.21.10">
    <property type="match status" value="1"/>
</dbReference>
<dbReference type="PANTHER" id="PTHR42850">
    <property type="entry name" value="METALLOPHOSPHOESTERASE"/>
    <property type="match status" value="1"/>
</dbReference>
<gene>
    <name evidence="3" type="ORF">ADIWIN_0267</name>
</gene>
<sequence>MDKNIVDIGKLSDKVLLFGGVYSNLQALEALIAVAESEGIPPENCICTGDIIGYCAQPEETIQTFKNWNARIIVGNVEIQLRDDEDDCGCDFREGSRCDGFSQQWYPYAKSKLSKDSLDYLDTIPDHIQFTIGNQKVTVVHGSYFNVSEFIFKSTPWTTKHSNFEATESDIIIAGHCGLPFENKNNNKRWINPGVIGMPANDGKPNVWFAILDNSVKPLQVNLRKLDYNHTLTNKLMLNGLLPESYAKTIVTGIWDNMEILPEPEKQQQGKPIEL</sequence>
<dbReference type="PATRIC" id="fig|641526.4.peg.268"/>
<name>S7XFY9_9FLAO</name>
<dbReference type="AlphaFoldDB" id="S7XFY9"/>